<dbReference type="InterPro" id="IPR013783">
    <property type="entry name" value="Ig-like_fold"/>
</dbReference>
<keyword evidence="1" id="KW-0732">Signal</keyword>
<protein>
    <submittedName>
        <fullName evidence="2">Ig domain-containing protein</fullName>
    </submittedName>
</protein>
<dbReference type="AlphaFoldDB" id="A0A940Y4J5"/>
<gene>
    <name evidence="2" type="ORF">KAK03_06320</name>
</gene>
<dbReference type="EMBL" id="JAGQDD010000003">
    <property type="protein sequence ID" value="MBQ0930099.1"/>
    <property type="molecule type" value="Genomic_DNA"/>
</dbReference>
<proteinExistence type="predicted"/>
<dbReference type="Pfam" id="PF05345">
    <property type="entry name" value="He_PIG"/>
    <property type="match status" value="2"/>
</dbReference>
<dbReference type="PROSITE" id="PS51257">
    <property type="entry name" value="PROKAR_LIPOPROTEIN"/>
    <property type="match status" value="1"/>
</dbReference>
<organism evidence="2 3">
    <name type="scientific">Ideonella alba</name>
    <dbReference type="NCBI Taxonomy" id="2824118"/>
    <lineage>
        <taxon>Bacteria</taxon>
        <taxon>Pseudomonadati</taxon>
        <taxon>Pseudomonadota</taxon>
        <taxon>Betaproteobacteria</taxon>
        <taxon>Burkholderiales</taxon>
        <taxon>Sphaerotilaceae</taxon>
        <taxon>Ideonella</taxon>
    </lineage>
</organism>
<sequence>MIVSRCAAFALASAACVLTACGGGGGGGSNVDDLVLSFSYTPSVANLWGTVSDAPNIGGLQGHTPTCAVSAGRLPQGVNLNSSTCVISGSPTETGNFDATIRLTVSGYSGFVETSYGFGVVGMSPVYQWEVDANRARWAYSFSDRPTIDRYSPRPGDTVTYELLGGLPAGLSMDTTTGVVQGVPEASGSFQPQIRITITRDGRTYQSTAARQPLKVEAPVLDIAYEPTTLVAGTSYDIGLLQANSLLGSDYTDYSFRLHAQPGCPAAVPAGWAFDTATGRISGTATAGLNQCVGSQLVVRHNGLVKTYDLTLLLKV</sequence>
<dbReference type="Proteomes" id="UP000676246">
    <property type="component" value="Unassembled WGS sequence"/>
</dbReference>
<accession>A0A940Y4J5</accession>
<evidence type="ECO:0000256" key="1">
    <source>
        <dbReference type="SAM" id="SignalP"/>
    </source>
</evidence>
<comment type="caution">
    <text evidence="2">The sequence shown here is derived from an EMBL/GenBank/DDBJ whole genome shotgun (WGS) entry which is preliminary data.</text>
</comment>
<feature type="chain" id="PRO_5037006819" evidence="1">
    <location>
        <begin position="23"/>
        <end position="316"/>
    </location>
</feature>
<evidence type="ECO:0000313" key="2">
    <source>
        <dbReference type="EMBL" id="MBQ0930099.1"/>
    </source>
</evidence>
<dbReference type="Gene3D" id="2.60.40.10">
    <property type="entry name" value="Immunoglobulins"/>
    <property type="match status" value="2"/>
</dbReference>
<dbReference type="RefSeq" id="WP_210852511.1">
    <property type="nucleotide sequence ID" value="NZ_JAGQDD010000003.1"/>
</dbReference>
<name>A0A940Y4J5_9BURK</name>
<keyword evidence="3" id="KW-1185">Reference proteome</keyword>
<reference evidence="2 3" key="1">
    <citation type="submission" date="2021-04" db="EMBL/GenBank/DDBJ databases">
        <title>The genome sequence of Ideonella sp. 3Y2.</title>
        <authorList>
            <person name="Liu Y."/>
        </authorList>
    </citation>
    <scope>NUCLEOTIDE SEQUENCE [LARGE SCALE GENOMIC DNA]</scope>
    <source>
        <strain evidence="2 3">3Y2</strain>
    </source>
</reference>
<feature type="signal peptide" evidence="1">
    <location>
        <begin position="1"/>
        <end position="22"/>
    </location>
</feature>
<evidence type="ECO:0000313" key="3">
    <source>
        <dbReference type="Proteomes" id="UP000676246"/>
    </source>
</evidence>